<dbReference type="GO" id="GO:0000287">
    <property type="term" value="F:magnesium ion binding"/>
    <property type="evidence" value="ECO:0007669"/>
    <property type="project" value="InterPro"/>
</dbReference>
<dbReference type="EMBL" id="WNKQ01000002">
    <property type="protein sequence ID" value="KAF5853018.1"/>
    <property type="molecule type" value="Genomic_DNA"/>
</dbReference>
<dbReference type="Pfam" id="PF04446">
    <property type="entry name" value="Thg1"/>
    <property type="match status" value="1"/>
</dbReference>
<gene>
    <name evidence="4" type="ORF">GGP41_001544</name>
</gene>
<evidence type="ECO:0000256" key="1">
    <source>
        <dbReference type="ARBA" id="ARBA00015443"/>
    </source>
</evidence>
<dbReference type="Proteomes" id="UP000624244">
    <property type="component" value="Unassembled WGS sequence"/>
</dbReference>
<dbReference type="PANTHER" id="PTHR12729">
    <property type="entry name" value="TRNA(HIS) GUANYLYLTRANSFERASE-RELATED"/>
    <property type="match status" value="1"/>
</dbReference>
<proteinExistence type="predicted"/>
<comment type="caution">
    <text evidence="4">The sequence shown here is derived from an EMBL/GenBank/DDBJ whole genome shotgun (WGS) entry which is preliminary data.</text>
</comment>
<dbReference type="PANTHER" id="PTHR12729:SF1">
    <property type="entry name" value="TRNAHIS GUANYLYLTRANSFERASE CATALYTIC DOMAIN-CONTAINING PROTEIN"/>
    <property type="match status" value="1"/>
</dbReference>
<reference evidence="4" key="1">
    <citation type="submission" date="2019-11" db="EMBL/GenBank/DDBJ databases">
        <title>Bipolaris sorokiniana Genome sequencing.</title>
        <authorList>
            <person name="Wang H."/>
        </authorList>
    </citation>
    <scope>NUCLEOTIDE SEQUENCE</scope>
</reference>
<dbReference type="InterPro" id="IPR038469">
    <property type="entry name" value="tRNAHis_GuaTrfase_Thg1_sf"/>
</dbReference>
<dbReference type="AlphaFoldDB" id="A0A8H5ZSG7"/>
<evidence type="ECO:0000259" key="3">
    <source>
        <dbReference type="Pfam" id="PF04446"/>
    </source>
</evidence>
<protein>
    <recommendedName>
        <fullName evidence="1">tRNA(His) guanylyltransferase</fullName>
    </recommendedName>
    <alternativeName>
        <fullName evidence="2">tRNA-histidine guanylyltransferase</fullName>
    </alternativeName>
</protein>
<dbReference type="OMA" id="NIIWRCR"/>
<sequence length="272" mass="31205">MDSPPSDDASQPPSLASRMRSYEASIDHILPTNQPIILRLDGHGFSRFTSRFSRPFDERIHTAMTRTSSDLLHFFPQATLAYTQSDEITLIFPSGVQTFNERVQKLCSLSASYCSVRFNRHLELALREMPDPPVKGDMEHVLGTAHFDARFFPVPSMEEALNNIIWRCRNDAVRNAVSSFARTLYTPSELHGKKTNELIELMLKDKGVRYDEAVPKWAIEGCLIKREQYEHQGVNAKTGQVEKTFRTRPRVEQRGIRVFDEAGLKLITDKYW</sequence>
<feature type="domain" description="tRNAHis guanylyltransferase catalytic" evidence="3">
    <location>
        <begin position="17"/>
        <end position="155"/>
    </location>
</feature>
<dbReference type="GO" id="GO:0008193">
    <property type="term" value="F:tRNA guanylyltransferase activity"/>
    <property type="evidence" value="ECO:0007669"/>
    <property type="project" value="InterPro"/>
</dbReference>
<dbReference type="InterPro" id="IPR007537">
    <property type="entry name" value="tRNAHis_GuaTrfase_Thg1"/>
</dbReference>
<evidence type="ECO:0000313" key="5">
    <source>
        <dbReference type="Proteomes" id="UP000624244"/>
    </source>
</evidence>
<evidence type="ECO:0000256" key="2">
    <source>
        <dbReference type="ARBA" id="ARBA00032480"/>
    </source>
</evidence>
<name>A0A8H5ZSG7_COCSA</name>
<dbReference type="GO" id="GO:0006400">
    <property type="term" value="P:tRNA modification"/>
    <property type="evidence" value="ECO:0007669"/>
    <property type="project" value="InterPro"/>
</dbReference>
<accession>A0A8H5ZSG7</accession>
<organism evidence="4 5">
    <name type="scientific">Cochliobolus sativus</name>
    <name type="common">Common root rot and spot blotch fungus</name>
    <name type="synonym">Bipolaris sorokiniana</name>
    <dbReference type="NCBI Taxonomy" id="45130"/>
    <lineage>
        <taxon>Eukaryota</taxon>
        <taxon>Fungi</taxon>
        <taxon>Dikarya</taxon>
        <taxon>Ascomycota</taxon>
        <taxon>Pezizomycotina</taxon>
        <taxon>Dothideomycetes</taxon>
        <taxon>Pleosporomycetidae</taxon>
        <taxon>Pleosporales</taxon>
        <taxon>Pleosporineae</taxon>
        <taxon>Pleosporaceae</taxon>
        <taxon>Bipolaris</taxon>
    </lineage>
</organism>
<dbReference type="Gene3D" id="3.30.70.3000">
    <property type="match status" value="1"/>
</dbReference>
<dbReference type="InterPro" id="IPR024956">
    <property type="entry name" value="tRNAHis_GuaTrfase_cat"/>
</dbReference>
<evidence type="ECO:0000313" key="4">
    <source>
        <dbReference type="EMBL" id="KAF5853018.1"/>
    </source>
</evidence>